<name>A0AAV9AKM1_ACOGR</name>
<reference evidence="2" key="1">
    <citation type="journal article" date="2023" name="Nat. Commun.">
        <title>Diploid and tetraploid genomes of Acorus and the evolution of monocots.</title>
        <authorList>
            <person name="Ma L."/>
            <person name="Liu K.W."/>
            <person name="Li Z."/>
            <person name="Hsiao Y.Y."/>
            <person name="Qi Y."/>
            <person name="Fu T."/>
            <person name="Tang G.D."/>
            <person name="Zhang D."/>
            <person name="Sun W.H."/>
            <person name="Liu D.K."/>
            <person name="Li Y."/>
            <person name="Chen G.Z."/>
            <person name="Liu X.D."/>
            <person name="Liao X.Y."/>
            <person name="Jiang Y.T."/>
            <person name="Yu X."/>
            <person name="Hao Y."/>
            <person name="Huang J."/>
            <person name="Zhao X.W."/>
            <person name="Ke S."/>
            <person name="Chen Y.Y."/>
            <person name="Wu W.L."/>
            <person name="Hsu J.L."/>
            <person name="Lin Y.F."/>
            <person name="Huang M.D."/>
            <person name="Li C.Y."/>
            <person name="Huang L."/>
            <person name="Wang Z.W."/>
            <person name="Zhao X."/>
            <person name="Zhong W.Y."/>
            <person name="Peng D.H."/>
            <person name="Ahmad S."/>
            <person name="Lan S."/>
            <person name="Zhang J.S."/>
            <person name="Tsai W.C."/>
            <person name="Van de Peer Y."/>
            <person name="Liu Z.J."/>
        </authorList>
    </citation>
    <scope>NUCLEOTIDE SEQUENCE</scope>
    <source>
        <strain evidence="2">SCP</strain>
    </source>
</reference>
<feature type="region of interest" description="Disordered" evidence="1">
    <location>
        <begin position="58"/>
        <end position="101"/>
    </location>
</feature>
<protein>
    <submittedName>
        <fullName evidence="2">Uncharacterized protein</fullName>
    </submittedName>
</protein>
<keyword evidence="3" id="KW-1185">Reference proteome</keyword>
<evidence type="ECO:0000313" key="2">
    <source>
        <dbReference type="EMBL" id="KAK1264602.1"/>
    </source>
</evidence>
<reference evidence="2" key="2">
    <citation type="submission" date="2023-06" db="EMBL/GenBank/DDBJ databases">
        <authorList>
            <person name="Ma L."/>
            <person name="Liu K.-W."/>
            <person name="Li Z."/>
            <person name="Hsiao Y.-Y."/>
            <person name="Qi Y."/>
            <person name="Fu T."/>
            <person name="Tang G."/>
            <person name="Zhang D."/>
            <person name="Sun W.-H."/>
            <person name="Liu D.-K."/>
            <person name="Li Y."/>
            <person name="Chen G.-Z."/>
            <person name="Liu X.-D."/>
            <person name="Liao X.-Y."/>
            <person name="Jiang Y.-T."/>
            <person name="Yu X."/>
            <person name="Hao Y."/>
            <person name="Huang J."/>
            <person name="Zhao X.-W."/>
            <person name="Ke S."/>
            <person name="Chen Y.-Y."/>
            <person name="Wu W.-L."/>
            <person name="Hsu J.-L."/>
            <person name="Lin Y.-F."/>
            <person name="Huang M.-D."/>
            <person name="Li C.-Y."/>
            <person name="Huang L."/>
            <person name="Wang Z.-W."/>
            <person name="Zhao X."/>
            <person name="Zhong W.-Y."/>
            <person name="Peng D.-H."/>
            <person name="Ahmad S."/>
            <person name="Lan S."/>
            <person name="Zhang J.-S."/>
            <person name="Tsai W.-C."/>
            <person name="Van De Peer Y."/>
            <person name="Liu Z.-J."/>
        </authorList>
    </citation>
    <scope>NUCLEOTIDE SEQUENCE</scope>
    <source>
        <strain evidence="2">SCP</strain>
        <tissue evidence="2">Leaves</tissue>
    </source>
</reference>
<feature type="compositionally biased region" description="Basic and acidic residues" evidence="1">
    <location>
        <begin position="76"/>
        <end position="90"/>
    </location>
</feature>
<proteinExistence type="predicted"/>
<evidence type="ECO:0000313" key="3">
    <source>
        <dbReference type="Proteomes" id="UP001179952"/>
    </source>
</evidence>
<accession>A0AAV9AKM1</accession>
<dbReference type="Proteomes" id="UP001179952">
    <property type="component" value="Unassembled WGS sequence"/>
</dbReference>
<sequence length="139" mass="15868">MRNIKIKLKVEQNIRFIKFVNVYTFFNGAHTNEAVSTGHAYEEVNRDTTFFTAKVESMVNENRLKNPPPSSDYDDPPSKGEEPPPVREEPPPPPPPPPSLTCIGSWAKHLFCNRDCKKMGYMKGQRKWKLLKGPVCCCM</sequence>
<dbReference type="AlphaFoldDB" id="A0AAV9AKM1"/>
<dbReference type="EMBL" id="JAUJYN010000008">
    <property type="protein sequence ID" value="KAK1264602.1"/>
    <property type="molecule type" value="Genomic_DNA"/>
</dbReference>
<comment type="caution">
    <text evidence="2">The sequence shown here is derived from an EMBL/GenBank/DDBJ whole genome shotgun (WGS) entry which is preliminary data.</text>
</comment>
<organism evidence="2 3">
    <name type="scientific">Acorus gramineus</name>
    <name type="common">Dwarf sweet flag</name>
    <dbReference type="NCBI Taxonomy" id="55184"/>
    <lineage>
        <taxon>Eukaryota</taxon>
        <taxon>Viridiplantae</taxon>
        <taxon>Streptophyta</taxon>
        <taxon>Embryophyta</taxon>
        <taxon>Tracheophyta</taxon>
        <taxon>Spermatophyta</taxon>
        <taxon>Magnoliopsida</taxon>
        <taxon>Liliopsida</taxon>
        <taxon>Acoraceae</taxon>
        <taxon>Acorus</taxon>
    </lineage>
</organism>
<evidence type="ECO:0000256" key="1">
    <source>
        <dbReference type="SAM" id="MobiDB-lite"/>
    </source>
</evidence>
<gene>
    <name evidence="2" type="ORF">QJS04_geneDACA017857</name>
</gene>